<protein>
    <submittedName>
        <fullName evidence="1">Uncharacterized protein</fullName>
    </submittedName>
</protein>
<dbReference type="AlphaFoldDB" id="A0A6C0Y6B6"/>
<sequence>MEILFYLRWIAVFLFVSNFILMIYFLYRYYISNKMATDIWNFFSKNNSFNKVMSDIVFKKKNNYQKITKLIRLTYWLVGLFLCLSIWSVGYYEANFM</sequence>
<evidence type="ECO:0000313" key="1">
    <source>
        <dbReference type="EMBL" id="QIC71275.1"/>
    </source>
</evidence>
<gene>
    <name evidence="1" type="ORF">FSC09_13120</name>
</gene>
<evidence type="ECO:0000313" key="2">
    <source>
        <dbReference type="Proteomes" id="UP000503440"/>
    </source>
</evidence>
<dbReference type="EMBL" id="CP044455">
    <property type="protein sequence ID" value="QIC71275.1"/>
    <property type="molecule type" value="Genomic_DNA"/>
</dbReference>
<dbReference type="Proteomes" id="UP000503440">
    <property type="component" value="Chromosome"/>
</dbReference>
<proteinExistence type="predicted"/>
<organism evidence="1 2">
    <name type="scientific">Acinetobacter indicus</name>
    <dbReference type="NCBI Taxonomy" id="756892"/>
    <lineage>
        <taxon>Bacteria</taxon>
        <taxon>Pseudomonadati</taxon>
        <taxon>Pseudomonadota</taxon>
        <taxon>Gammaproteobacteria</taxon>
        <taxon>Moraxellales</taxon>
        <taxon>Moraxellaceae</taxon>
        <taxon>Acinetobacter</taxon>
    </lineage>
</organism>
<name>A0A6C0Y6B6_9GAMM</name>
<reference evidence="1 2" key="1">
    <citation type="submission" date="2019-09" db="EMBL/GenBank/DDBJ databases">
        <title>Non-baumannii Acinetobacter spp. carrying blaNDM-1 isolated in China.</title>
        <authorList>
            <person name="Cui C."/>
            <person name="Chen C."/>
            <person name="Sun J."/>
            <person name="Liu Y."/>
        </authorList>
    </citation>
    <scope>NUCLEOTIDE SEQUENCE [LARGE SCALE GENOMIC DNA]</scope>
    <source>
        <strain evidence="1 2">B18</strain>
    </source>
</reference>
<accession>A0A6C0Y6B6</accession>